<comment type="catalytic activity">
    <reaction evidence="4">
        <text>a fatty acyl-CoA + H2O = a fatty acid + CoA + H(+)</text>
        <dbReference type="Rhea" id="RHEA:16781"/>
        <dbReference type="ChEBI" id="CHEBI:15377"/>
        <dbReference type="ChEBI" id="CHEBI:15378"/>
        <dbReference type="ChEBI" id="CHEBI:28868"/>
        <dbReference type="ChEBI" id="CHEBI:57287"/>
        <dbReference type="ChEBI" id="CHEBI:77636"/>
    </reaction>
</comment>
<comment type="caution">
    <text evidence="6">The sequence shown here is derived from an EMBL/GenBank/DDBJ whole genome shotgun (WGS) entry which is preliminary data.</text>
</comment>
<evidence type="ECO:0000256" key="3">
    <source>
        <dbReference type="ARBA" id="ARBA00023026"/>
    </source>
</evidence>
<name>A0A829PTW7_9MYCO</name>
<reference evidence="6 7" key="1">
    <citation type="submission" date="2014-01" db="EMBL/GenBank/DDBJ databases">
        <authorList>
            <person name="Zelazny A."/>
            <person name="Olivier K."/>
            <person name="Sampaio E.P."/>
            <person name="Holland S.M."/>
            <person name="Tallon L.J."/>
            <person name="Sadzewicz L.K."/>
            <person name="Sengamalay N."/>
            <person name="Fraser C.M."/>
            <person name="Hine E."/>
            <person name="Shefchek K.A."/>
            <person name="Das S.P."/>
            <person name="Shallom S.J."/>
            <person name="Agrawal S."/>
            <person name="Tettelin H."/>
        </authorList>
    </citation>
    <scope>NUCLEOTIDE SEQUENCE [LARGE SCALE GENOMIC DNA]</scope>
    <source>
        <strain evidence="6 7">MAB_030201_1075</strain>
    </source>
</reference>
<dbReference type="SUPFAM" id="SSF53474">
    <property type="entry name" value="alpha/beta-Hydrolases"/>
    <property type="match status" value="1"/>
</dbReference>
<comment type="similarity">
    <text evidence="1">Belongs to the thioesterase family.</text>
</comment>
<dbReference type="GO" id="GO:0016787">
    <property type="term" value="F:hydrolase activity"/>
    <property type="evidence" value="ECO:0007669"/>
    <property type="project" value="UniProtKB-KW"/>
</dbReference>
<dbReference type="AlphaFoldDB" id="A0A829PTW7"/>
<dbReference type="Gene3D" id="3.40.50.1820">
    <property type="entry name" value="alpha/beta hydrolase"/>
    <property type="match status" value="1"/>
</dbReference>
<evidence type="ECO:0000256" key="4">
    <source>
        <dbReference type="ARBA" id="ARBA00024293"/>
    </source>
</evidence>
<dbReference type="Pfam" id="PF00975">
    <property type="entry name" value="Thioesterase"/>
    <property type="match status" value="1"/>
</dbReference>
<proteinExistence type="inferred from homology"/>
<dbReference type="InterPro" id="IPR029058">
    <property type="entry name" value="AB_hydrolase_fold"/>
</dbReference>
<evidence type="ECO:0000256" key="2">
    <source>
        <dbReference type="ARBA" id="ARBA00015007"/>
    </source>
</evidence>
<dbReference type="GO" id="GO:0008610">
    <property type="term" value="P:lipid biosynthetic process"/>
    <property type="evidence" value="ECO:0007669"/>
    <property type="project" value="TreeGrafter"/>
</dbReference>
<accession>A0A829PTW7</accession>
<feature type="domain" description="Thioesterase" evidence="5">
    <location>
        <begin position="3"/>
        <end position="212"/>
    </location>
</feature>
<evidence type="ECO:0000256" key="1">
    <source>
        <dbReference type="ARBA" id="ARBA00007169"/>
    </source>
</evidence>
<sequence>MTRLLCFHHAGGAATAFRSWQNGASPALDVVPVALPTTRPVTGRRIHRSTSELIDHLLAEYAEHLREPYVLYGHSMGGLLAYLMARRLVRNSAHPAPAALIVAASWSPRMRPSIDVDSLEDRELVQLLNEIGGVPADLVKRPEWLAPMLPVIRDDLRMCGVYEHDHVDDVLNIPVHVIGAEGDRLVTPEQTAGWVDLGERVSIEYHAGGHFFEADPLALRLRVFALAAVAAGEQNVRAVS</sequence>
<organism evidence="6 7">
    <name type="scientific">Mycobacteroides abscessus MAB_030201_1075</name>
    <dbReference type="NCBI Taxonomy" id="1335410"/>
    <lineage>
        <taxon>Bacteria</taxon>
        <taxon>Bacillati</taxon>
        <taxon>Actinomycetota</taxon>
        <taxon>Actinomycetes</taxon>
        <taxon>Mycobacteriales</taxon>
        <taxon>Mycobacteriaceae</taxon>
        <taxon>Mycobacteroides</taxon>
        <taxon>Mycobacteroides abscessus</taxon>
    </lineage>
</organism>
<dbReference type="Proteomes" id="UP000019854">
    <property type="component" value="Unassembled WGS sequence"/>
</dbReference>
<protein>
    <recommendedName>
        <fullName evidence="2">Thioesterase TesA</fullName>
    </recommendedName>
</protein>
<dbReference type="InterPro" id="IPR012223">
    <property type="entry name" value="TEII"/>
</dbReference>
<keyword evidence="3" id="KW-0843">Virulence</keyword>
<dbReference type="PANTHER" id="PTHR11487">
    <property type="entry name" value="THIOESTERASE"/>
    <property type="match status" value="1"/>
</dbReference>
<evidence type="ECO:0000313" key="7">
    <source>
        <dbReference type="Proteomes" id="UP000019854"/>
    </source>
</evidence>
<gene>
    <name evidence="6" type="ORF">L829_4245</name>
</gene>
<dbReference type="InterPro" id="IPR001031">
    <property type="entry name" value="Thioesterase"/>
</dbReference>
<dbReference type="EMBL" id="JAOX01000001">
    <property type="protein sequence ID" value="ETZ90659.1"/>
    <property type="molecule type" value="Genomic_DNA"/>
</dbReference>
<dbReference type="PANTHER" id="PTHR11487:SF0">
    <property type="entry name" value="S-ACYL FATTY ACID SYNTHASE THIOESTERASE, MEDIUM CHAIN"/>
    <property type="match status" value="1"/>
</dbReference>
<evidence type="ECO:0000259" key="5">
    <source>
        <dbReference type="Pfam" id="PF00975"/>
    </source>
</evidence>
<keyword evidence="6" id="KW-0378">Hydrolase</keyword>
<evidence type="ECO:0000313" key="6">
    <source>
        <dbReference type="EMBL" id="ETZ90659.1"/>
    </source>
</evidence>